<evidence type="ECO:0000259" key="3">
    <source>
        <dbReference type="Pfam" id="PF04717"/>
    </source>
</evidence>
<dbReference type="Gene3D" id="3.55.50.10">
    <property type="entry name" value="Baseplate protein-like domains"/>
    <property type="match status" value="1"/>
</dbReference>
<dbReference type="Pfam" id="PF10106">
    <property type="entry name" value="DUF2345"/>
    <property type="match status" value="1"/>
</dbReference>
<dbReference type="Pfam" id="PF04717">
    <property type="entry name" value="Phage_base_V"/>
    <property type="match status" value="1"/>
</dbReference>
<dbReference type="InterPro" id="IPR028244">
    <property type="entry name" value="T6SS_Rhs_Vgr_dom"/>
</dbReference>
<evidence type="ECO:0000256" key="2">
    <source>
        <dbReference type="SAM" id="MobiDB-lite"/>
    </source>
</evidence>
<proteinExistence type="inferred from homology"/>
<dbReference type="SUPFAM" id="SSF69255">
    <property type="entry name" value="gp5 N-terminal domain-like"/>
    <property type="match status" value="1"/>
</dbReference>
<dbReference type="NCBIfam" id="TIGR01646">
    <property type="entry name" value="vgr_GE"/>
    <property type="match status" value="1"/>
</dbReference>
<dbReference type="Proteomes" id="UP000217994">
    <property type="component" value="Unassembled WGS sequence"/>
</dbReference>
<dbReference type="Pfam" id="PF05954">
    <property type="entry name" value="Phage_GPD"/>
    <property type="match status" value="1"/>
</dbReference>
<evidence type="ECO:0000313" key="6">
    <source>
        <dbReference type="EMBL" id="PCE24640.1"/>
    </source>
</evidence>
<evidence type="ECO:0000259" key="4">
    <source>
        <dbReference type="Pfam" id="PF10106"/>
    </source>
</evidence>
<feature type="domain" description="Gp5/Type VI secretion system Vgr protein OB-fold" evidence="3">
    <location>
        <begin position="449"/>
        <end position="514"/>
    </location>
</feature>
<feature type="region of interest" description="Disordered" evidence="2">
    <location>
        <begin position="933"/>
        <end position="959"/>
    </location>
</feature>
<evidence type="ECO:0000259" key="5">
    <source>
        <dbReference type="Pfam" id="PF13296"/>
    </source>
</evidence>
<comment type="similarity">
    <text evidence="1">Belongs to the VgrG protein family.</text>
</comment>
<feature type="compositionally biased region" description="Polar residues" evidence="2">
    <location>
        <begin position="942"/>
        <end position="959"/>
    </location>
</feature>
<organism evidence="6 7">
    <name type="scientific">Burkholderia ubonensis subsp. mesacidophila</name>
    <dbReference type="NCBI Taxonomy" id="265293"/>
    <lineage>
        <taxon>Bacteria</taxon>
        <taxon>Pseudomonadati</taxon>
        <taxon>Pseudomonadota</taxon>
        <taxon>Betaproteobacteria</taxon>
        <taxon>Burkholderiales</taxon>
        <taxon>Burkholderiaceae</taxon>
        <taxon>Burkholderia</taxon>
        <taxon>Burkholderia cepacia complex</taxon>
    </lineage>
</organism>
<dbReference type="EMBL" id="MTZU01000119">
    <property type="protein sequence ID" value="PCE24640.1"/>
    <property type="molecule type" value="Genomic_DNA"/>
</dbReference>
<dbReference type="InterPro" id="IPR006533">
    <property type="entry name" value="T6SS_Vgr_RhsGE"/>
</dbReference>
<evidence type="ECO:0000313" key="7">
    <source>
        <dbReference type="Proteomes" id="UP000217994"/>
    </source>
</evidence>
<sequence length="1294" mass="141712">MVRLGDATHPGGNVILTLAQSRTLSISGAALPAYGVDGLPVFVPVRLRGRETIGRIDECRYRVTLRIDDAYTFSPSRTADIKLDRMVGTEATVLIQLEGKPGLAGHAGLGNIGVDTREITGLIEAARLAGQDRHSILYELELRPWLYRATLTQDCRLFQDMSVVEITDAVLAKYPYLVDKRLAGVSRGIYPKRDLQRQAFETDWAFLQRLWEEWGIWWWFEHDGGYHRLVLCDTMGGHHPHGDAYETLRYLPPDGKRIDEEHIHALSVTSRLTSGRVTVTDYDYTRPHANLAATEENPRGTASADGEIYGWGDYSQPLAGAQGIAYQPNDTDVEARHFARVQLEAKHCAGLRANGRGNLRGLTVGRTFALTGYPQQSANREYVVVSSTLDIEEVGDRTGTGQTYRAEAQFELLPANEPFRLARSVRKPRLSGPEKAIVVGPAGQAVWTDQYGRVKVQFGWDRLGKLDEHSGIWLRVLSPWQGIDMGATFLPRVGHEVAVEHYYGDPDLPVIVGSAVNAFHQPALDLPDNLAVTVLRGREFQGTASGHVAIDDTQGQIQTQIASDAGASQLSLGNIRRIVRKKGRTDARGKGFELRTDFWGVVRALRGLFVTTDGRAGGPGHAKDAREAVGRLTQARELQESLSGLAQRHEAQQQDADQSDVVKAIKARNDAIRGKPSDGEQDFPELAEADIVLSAAAGISLAAERSAHIASNEDVAVTSGRHVGLAVGRSLFASVANRFSLFVHKAGMKLIAAAGKVRIEAQTNGIDMTAKQAITITSTTDRIHLHAAKEIVLHAGSTEVRISERGYVVRTAGEHTVYAGSHQTDAPQTRPMRLPVTSDNPGQFAAHFVLMEHASGFALPQQPYRITLDNGRVIEGVSNERGETSLVTDHDVTFGTVELLAASDPDKVIAVNHAAIVRDNTTPYTATAPNADKRTAKIRGKTASTPEQGATSENQQPTFATCDPLNFGLRFHHFINGAKQSDVNENRPRNDVVYPVTKAYTAAIKAALKSIPWSQFNTVRGGISSGLKDKIVDTVGGILSAALASGPFGLPKGNVNDAMQSNGAMPRIDIVNAQQGQAQYNMRPDVSASFVQSSWVIAIQETEIAKIIAVVGDIGALDGRLKSFADLLYHEARHCQQAFWMMALLRQHSGDYAMLSQIHAVYQRYTKEEIYDATEKNNLPNDSRVLVGLHRMLTFHYYWMISHLQSQIGGTYVTPDIPVAQAEVCKLLNVSPETAAKMVSFEEGYRSQLHEEDAYACADVVQSYWDRSDRAFVHNPGTCTHKYVDALRAVGARS</sequence>
<dbReference type="SUPFAM" id="SSF69279">
    <property type="entry name" value="Phage tail proteins"/>
    <property type="match status" value="2"/>
</dbReference>
<dbReference type="InterPro" id="IPR006531">
    <property type="entry name" value="Gp5/Vgr_OB"/>
</dbReference>
<dbReference type="InterPro" id="IPR037026">
    <property type="entry name" value="Vgr_OB-fold_dom_sf"/>
</dbReference>
<name>A0A2A4EW42_9BURK</name>
<protein>
    <submittedName>
        <fullName evidence="6">Type IV secretion protein Rhs</fullName>
    </submittedName>
</protein>
<dbReference type="InterPro" id="IPR018769">
    <property type="entry name" value="VgrG2_DUF2345"/>
</dbReference>
<dbReference type="GeneID" id="69002100"/>
<accession>A0A2A4EW42</accession>
<dbReference type="RefSeq" id="WP_084906561.1">
    <property type="nucleotide sequence ID" value="NZ_CP020737.1"/>
</dbReference>
<dbReference type="Gene3D" id="2.30.110.50">
    <property type="match status" value="1"/>
</dbReference>
<dbReference type="NCBIfam" id="TIGR03361">
    <property type="entry name" value="VI_Rhs_Vgr"/>
    <property type="match status" value="1"/>
</dbReference>
<feature type="domain" description="DUF2345" evidence="4">
    <location>
        <begin position="679"/>
        <end position="828"/>
    </location>
</feature>
<gene>
    <name evidence="6" type="ORF">BZL54_32725</name>
</gene>
<dbReference type="Gene3D" id="4.10.220.110">
    <property type="match status" value="1"/>
</dbReference>
<dbReference type="Gene3D" id="2.40.50.230">
    <property type="entry name" value="Gp5 N-terminal domain"/>
    <property type="match status" value="1"/>
</dbReference>
<dbReference type="Pfam" id="PF13296">
    <property type="entry name" value="T6SS_Vgr"/>
    <property type="match status" value="1"/>
</dbReference>
<comment type="caution">
    <text evidence="6">The sequence shown here is derived from an EMBL/GenBank/DDBJ whole genome shotgun (WGS) entry which is preliminary data.</text>
</comment>
<feature type="domain" description="Putative type VI secretion system Rhs element associated Vgr" evidence="5">
    <location>
        <begin position="538"/>
        <end position="646"/>
    </location>
</feature>
<dbReference type="InterPro" id="IPR017847">
    <property type="entry name" value="T6SS_RhsGE_Vgr_subset"/>
</dbReference>
<evidence type="ECO:0000256" key="1">
    <source>
        <dbReference type="ARBA" id="ARBA00005558"/>
    </source>
</evidence>
<reference evidence="6 7" key="1">
    <citation type="submission" date="2017-01" db="EMBL/GenBank/DDBJ databases">
        <title>Whole-Genome Shotgun Sequencing of Two beta-Proteobacterial Species in Search of the Bulgecin Biosynthetic Cluster.</title>
        <authorList>
            <person name="Horsman M.E."/>
            <person name="Marous D.R."/>
            <person name="Li R."/>
            <person name="Oliver R.A."/>
            <person name="Byun B."/>
            <person name="Emrich S.J."/>
            <person name="Boggess B."/>
            <person name="Townsend C.A."/>
            <person name="Mobashery S."/>
        </authorList>
    </citation>
    <scope>NUCLEOTIDE SEQUENCE [LARGE SCALE GENOMIC DNA]</scope>
    <source>
        <strain evidence="6 7">ATCC 31433</strain>
    </source>
</reference>